<gene>
    <name evidence="7" type="ORF">H8704_10415</name>
</gene>
<evidence type="ECO:0000256" key="3">
    <source>
        <dbReference type="ARBA" id="ARBA00022801"/>
    </source>
</evidence>
<feature type="transmembrane region" description="Helical" evidence="5">
    <location>
        <begin position="12"/>
        <end position="38"/>
    </location>
</feature>
<dbReference type="SMART" id="SM00644">
    <property type="entry name" value="Ami_2"/>
    <property type="match status" value="1"/>
</dbReference>
<keyword evidence="5" id="KW-0812">Transmembrane</keyword>
<proteinExistence type="predicted"/>
<evidence type="ECO:0000256" key="1">
    <source>
        <dbReference type="ARBA" id="ARBA00001561"/>
    </source>
</evidence>
<accession>A0ABR7N4T8</accession>
<keyword evidence="8" id="KW-1185">Reference proteome</keyword>
<comment type="catalytic activity">
    <reaction evidence="1">
        <text>Hydrolyzes the link between N-acetylmuramoyl residues and L-amino acid residues in certain cell-wall glycopeptides.</text>
        <dbReference type="EC" id="3.5.1.28"/>
    </reaction>
</comment>
<keyword evidence="4" id="KW-0961">Cell wall biogenesis/degradation</keyword>
<dbReference type="PANTHER" id="PTHR30417:SF1">
    <property type="entry name" value="N-ACETYLMURAMOYL-L-ALANINE AMIDASE AMID"/>
    <property type="match status" value="1"/>
</dbReference>
<evidence type="ECO:0000256" key="2">
    <source>
        <dbReference type="ARBA" id="ARBA00011901"/>
    </source>
</evidence>
<evidence type="ECO:0000256" key="4">
    <source>
        <dbReference type="ARBA" id="ARBA00023316"/>
    </source>
</evidence>
<dbReference type="EC" id="3.5.1.28" evidence="2"/>
<name>A0ABR7N4T8_9FIRM</name>
<keyword evidence="3" id="KW-0378">Hydrolase</keyword>
<evidence type="ECO:0000313" key="7">
    <source>
        <dbReference type="EMBL" id="MBC8563033.1"/>
    </source>
</evidence>
<sequence length="229" mass="26069">MTKRKKQQIRRTAVLVIAAGIITAAVLGVILSVTGYIYNRYFAKNPVIAYDKIRVDRPEITEDFLTVNENSRPGIKLEKVNGIVIHYTANPGTGAKANRDYFESRKDQENTAVNKVSSHFVVGLDGEIIQCIPLNEIAYASNDRNQDTISIECCHPGKNGKFNKKTYHSLVKLCAWLCVRYEIADKTDIIRHYDVTGKLCPLYYVKHPSKWDALRTDIWNDLLDSQYKN</sequence>
<dbReference type="InterPro" id="IPR002502">
    <property type="entry name" value="Amidase_domain"/>
</dbReference>
<evidence type="ECO:0000256" key="5">
    <source>
        <dbReference type="SAM" id="Phobius"/>
    </source>
</evidence>
<protein>
    <recommendedName>
        <fullName evidence="2">N-acetylmuramoyl-L-alanine amidase</fullName>
        <ecNumber evidence="2">3.5.1.28</ecNumber>
    </recommendedName>
</protein>
<dbReference type="Gene3D" id="3.40.80.10">
    <property type="entry name" value="Peptidoglycan recognition protein-like"/>
    <property type="match status" value="1"/>
</dbReference>
<reference evidence="7 8" key="1">
    <citation type="submission" date="2020-08" db="EMBL/GenBank/DDBJ databases">
        <title>Genome public.</title>
        <authorList>
            <person name="Liu C."/>
            <person name="Sun Q."/>
        </authorList>
    </citation>
    <scope>NUCLEOTIDE SEQUENCE [LARGE SCALE GENOMIC DNA]</scope>
    <source>
        <strain evidence="7 8">NSJ-37</strain>
    </source>
</reference>
<dbReference type="EMBL" id="JACRSX010000015">
    <property type="protein sequence ID" value="MBC8563033.1"/>
    <property type="molecule type" value="Genomic_DNA"/>
</dbReference>
<dbReference type="InterPro" id="IPR051206">
    <property type="entry name" value="NAMLAA_amidase_2"/>
</dbReference>
<dbReference type="Proteomes" id="UP000606193">
    <property type="component" value="Unassembled WGS sequence"/>
</dbReference>
<comment type="caution">
    <text evidence="7">The sequence shown here is derived from an EMBL/GenBank/DDBJ whole genome shotgun (WGS) entry which is preliminary data.</text>
</comment>
<organism evidence="7 8">
    <name type="scientific">Jutongia huaianensis</name>
    <dbReference type="NCBI Taxonomy" id="2763668"/>
    <lineage>
        <taxon>Bacteria</taxon>
        <taxon>Bacillati</taxon>
        <taxon>Bacillota</taxon>
        <taxon>Clostridia</taxon>
        <taxon>Lachnospirales</taxon>
        <taxon>Lachnospiraceae</taxon>
        <taxon>Jutongia</taxon>
    </lineage>
</organism>
<dbReference type="InterPro" id="IPR036505">
    <property type="entry name" value="Amidase/PGRP_sf"/>
</dbReference>
<evidence type="ECO:0000259" key="6">
    <source>
        <dbReference type="SMART" id="SM00644"/>
    </source>
</evidence>
<keyword evidence="5" id="KW-1133">Transmembrane helix</keyword>
<dbReference type="Pfam" id="PF01510">
    <property type="entry name" value="Amidase_2"/>
    <property type="match status" value="1"/>
</dbReference>
<evidence type="ECO:0000313" key="8">
    <source>
        <dbReference type="Proteomes" id="UP000606193"/>
    </source>
</evidence>
<dbReference type="PANTHER" id="PTHR30417">
    <property type="entry name" value="N-ACETYLMURAMOYL-L-ALANINE AMIDASE AMID"/>
    <property type="match status" value="1"/>
</dbReference>
<dbReference type="SUPFAM" id="SSF55846">
    <property type="entry name" value="N-acetylmuramoyl-L-alanine amidase-like"/>
    <property type="match status" value="1"/>
</dbReference>
<feature type="domain" description="N-acetylmuramoyl-L-alanine amidase" evidence="6">
    <location>
        <begin position="70"/>
        <end position="214"/>
    </location>
</feature>
<keyword evidence="5" id="KW-0472">Membrane</keyword>
<dbReference type="CDD" id="cd06583">
    <property type="entry name" value="PGRP"/>
    <property type="match status" value="1"/>
</dbReference>